<gene>
    <name evidence="2" type="ORF">PBS001_LOCUS5546</name>
</gene>
<accession>A0ABN8D0Q9</accession>
<dbReference type="Pfam" id="PF17814">
    <property type="entry name" value="LisH_TPL"/>
    <property type="match status" value="1"/>
</dbReference>
<comment type="caution">
    <text evidence="2">The sequence shown here is derived from an EMBL/GenBank/DDBJ whole genome shotgun (WGS) entry which is preliminary data.</text>
</comment>
<reference evidence="2 3" key="1">
    <citation type="submission" date="2021-11" db="EMBL/GenBank/DDBJ databases">
        <authorList>
            <person name="Islam A."/>
            <person name="Islam S."/>
            <person name="Flora M.S."/>
            <person name="Rahman M."/>
            <person name="Ziaur R.M."/>
            <person name="Epstein J.H."/>
            <person name="Hassan M."/>
            <person name="Klassen M."/>
            <person name="Woodard K."/>
            <person name="Webb A."/>
            <person name="Webby R.J."/>
            <person name="El Zowalaty M.E."/>
        </authorList>
    </citation>
    <scope>NUCLEOTIDE SEQUENCE [LARGE SCALE GENOMIC DNA]</scope>
    <source>
        <strain evidence="2">Pbs1</strain>
    </source>
</reference>
<dbReference type="EMBL" id="CAKLCB010000275">
    <property type="protein sequence ID" value="CAH0519002.1"/>
    <property type="molecule type" value="Genomic_DNA"/>
</dbReference>
<organism evidence="2 3">
    <name type="scientific">Peronospora belbahrii</name>
    <dbReference type="NCBI Taxonomy" id="622444"/>
    <lineage>
        <taxon>Eukaryota</taxon>
        <taxon>Sar</taxon>
        <taxon>Stramenopiles</taxon>
        <taxon>Oomycota</taxon>
        <taxon>Peronosporomycetes</taxon>
        <taxon>Peronosporales</taxon>
        <taxon>Peronosporaceae</taxon>
        <taxon>Peronospora</taxon>
    </lineage>
</organism>
<keyword evidence="3" id="KW-1185">Reference proteome</keyword>
<proteinExistence type="predicted"/>
<dbReference type="Proteomes" id="UP001158986">
    <property type="component" value="Unassembled WGS sequence"/>
</dbReference>
<evidence type="ECO:0000313" key="2">
    <source>
        <dbReference type="EMBL" id="CAH0519002.1"/>
    </source>
</evidence>
<evidence type="ECO:0000313" key="3">
    <source>
        <dbReference type="Proteomes" id="UP001158986"/>
    </source>
</evidence>
<evidence type="ECO:0000259" key="1">
    <source>
        <dbReference type="Pfam" id="PF17814"/>
    </source>
</evidence>
<name>A0ABN8D0Q9_9STRA</name>
<dbReference type="PANTHER" id="PTHR22848">
    <property type="entry name" value="WD40 REPEAT PROTEIN"/>
    <property type="match status" value="1"/>
</dbReference>
<feature type="domain" description="TPL/SMU1 LisH-like dimerisation" evidence="1">
    <location>
        <begin position="12"/>
        <end position="36"/>
    </location>
</feature>
<dbReference type="InterPro" id="IPR045184">
    <property type="entry name" value="SMU1"/>
</dbReference>
<sequence>MESNDGELEVDSSDIIHLILQFLRENRLFSAMRALQRGKSTNKEDLECSSSAMMDLYELVALEMMESSTQPERYRLQKMAEQACFDPSKAFHGSSKQKRRDEVAQAFCNEVSTIEPSRLLVLLGQALKWQQLQGVVAPGEDFDLFRGRHKERVVDRLDKLVQKPAGKIKFSKTSMLQCAQIQS</sequence>
<dbReference type="InterPro" id="IPR054532">
    <property type="entry name" value="TPL_SMU1_LisH-like"/>
</dbReference>
<protein>
    <recommendedName>
        <fullName evidence="1">TPL/SMU1 LisH-like dimerisation domain-containing protein</fullName>
    </recommendedName>
</protein>